<evidence type="ECO:0000256" key="4">
    <source>
        <dbReference type="ARBA" id="ARBA00022729"/>
    </source>
</evidence>
<dbReference type="InterPro" id="IPR004852">
    <property type="entry name" value="Di-haem_cyt_c_peroxidsae"/>
</dbReference>
<evidence type="ECO:0000256" key="3">
    <source>
        <dbReference type="ARBA" id="ARBA00022723"/>
    </source>
</evidence>
<evidence type="ECO:0000259" key="9">
    <source>
        <dbReference type="PROSITE" id="PS51007"/>
    </source>
</evidence>
<proteinExistence type="predicted"/>
<organism evidence="10 11">
    <name type="scientific">Maribacter chungangensis</name>
    <dbReference type="NCBI Taxonomy" id="1069117"/>
    <lineage>
        <taxon>Bacteria</taxon>
        <taxon>Pseudomonadati</taxon>
        <taxon>Bacteroidota</taxon>
        <taxon>Flavobacteriia</taxon>
        <taxon>Flavobacteriales</taxon>
        <taxon>Flavobacteriaceae</taxon>
        <taxon>Maribacter</taxon>
    </lineage>
</organism>
<keyword evidence="6 7" id="KW-0408">Iron</keyword>
<evidence type="ECO:0000256" key="6">
    <source>
        <dbReference type="ARBA" id="ARBA00023004"/>
    </source>
</evidence>
<dbReference type="PROSITE" id="PS51007">
    <property type="entry name" value="CYTC"/>
    <property type="match status" value="1"/>
</dbReference>
<dbReference type="InterPro" id="IPR036909">
    <property type="entry name" value="Cyt_c-like_dom_sf"/>
</dbReference>
<feature type="chain" id="PRO_5046557985" evidence="8">
    <location>
        <begin position="22"/>
        <end position="445"/>
    </location>
</feature>
<dbReference type="GO" id="GO:0004601">
    <property type="term" value="F:peroxidase activity"/>
    <property type="evidence" value="ECO:0007669"/>
    <property type="project" value="UniProtKB-KW"/>
</dbReference>
<feature type="domain" description="Cytochrome c" evidence="9">
    <location>
        <begin position="275"/>
        <end position="412"/>
    </location>
</feature>
<dbReference type="PROSITE" id="PS51257">
    <property type="entry name" value="PROKAR_LIPOPROTEIN"/>
    <property type="match status" value="1"/>
</dbReference>
<dbReference type="Proteomes" id="UP001597012">
    <property type="component" value="Unassembled WGS sequence"/>
</dbReference>
<accession>A0ABW3B1A3</accession>
<dbReference type="Gene3D" id="1.10.760.10">
    <property type="entry name" value="Cytochrome c-like domain"/>
    <property type="match status" value="2"/>
</dbReference>
<evidence type="ECO:0000256" key="8">
    <source>
        <dbReference type="SAM" id="SignalP"/>
    </source>
</evidence>
<name>A0ABW3B1A3_9FLAO</name>
<comment type="caution">
    <text evidence="10">The sequence shown here is derived from an EMBL/GenBank/DDBJ whole genome shotgun (WGS) entry which is preliminary data.</text>
</comment>
<keyword evidence="5" id="KW-0560">Oxidoreductase</keyword>
<feature type="signal peptide" evidence="8">
    <location>
        <begin position="1"/>
        <end position="21"/>
    </location>
</feature>
<evidence type="ECO:0000256" key="1">
    <source>
        <dbReference type="ARBA" id="ARBA00004196"/>
    </source>
</evidence>
<dbReference type="EMBL" id="JBHTHY010000003">
    <property type="protein sequence ID" value="MFD0796414.1"/>
    <property type="molecule type" value="Genomic_DNA"/>
</dbReference>
<keyword evidence="10" id="KW-0575">Peroxidase</keyword>
<dbReference type="InterPro" id="IPR009056">
    <property type="entry name" value="Cyt_c-like_dom"/>
</dbReference>
<keyword evidence="3 7" id="KW-0479">Metal-binding</keyword>
<reference evidence="11" key="1">
    <citation type="journal article" date="2019" name="Int. J. Syst. Evol. Microbiol.">
        <title>The Global Catalogue of Microorganisms (GCM) 10K type strain sequencing project: providing services to taxonomists for standard genome sequencing and annotation.</title>
        <authorList>
            <consortium name="The Broad Institute Genomics Platform"/>
            <consortium name="The Broad Institute Genome Sequencing Center for Infectious Disease"/>
            <person name="Wu L."/>
            <person name="Ma J."/>
        </authorList>
    </citation>
    <scope>NUCLEOTIDE SEQUENCE [LARGE SCALE GENOMIC DNA]</scope>
    <source>
        <strain evidence="11">CCUG 61948</strain>
    </source>
</reference>
<comment type="subcellular location">
    <subcellularLocation>
        <location evidence="1">Cell envelope</location>
    </subcellularLocation>
</comment>
<keyword evidence="11" id="KW-1185">Reference proteome</keyword>
<evidence type="ECO:0000256" key="2">
    <source>
        <dbReference type="ARBA" id="ARBA00022617"/>
    </source>
</evidence>
<evidence type="ECO:0000313" key="11">
    <source>
        <dbReference type="Proteomes" id="UP001597012"/>
    </source>
</evidence>
<keyword evidence="4 8" id="KW-0732">Signal</keyword>
<sequence length="445" mass="49004">MKFFTLRPTLSIFLISLFFSCAPDTDLYLEISQEEPLKEQIKSVVDITTLLLPDNTILDIPIDPKNPITAEKVALGKLLFHETGIGLAPKKEKGKETYSCASCHHVKAGFQSGMKQGIGEGGFGFGLFGEMRKIDADYDPTIIDVQPIRTPTILNVAYQDVMLWNGQFGATKTNAGTESEWTAGTPKETNALGFEGVEIQAIAGLGVHRLEIDPEMIASGPYKRLFDSAFPQVPLEERYSKINAGLAIAAYERTVVASEAPFQKWLKGDERAMDESQKKGAMLFFGKGKCYSCHSGPGMNGMSFHALGMGDLSGEDIHLKPGINDKLGRGAFTKNPEDNYAFKTPTLYNLKGLRFLGHGGSFSSVREVIEYKNKAEAENKDVPEENLDPAFVPLGLTEIEIDQLTDFVELSLFDDNLERYVPDRLPTGACFPNADQQSKEDMDCI</sequence>
<dbReference type="Pfam" id="PF03150">
    <property type="entry name" value="CCP_MauG"/>
    <property type="match status" value="1"/>
</dbReference>
<dbReference type="RefSeq" id="WP_379932186.1">
    <property type="nucleotide sequence ID" value="NZ_JBHTHY010000003.1"/>
</dbReference>
<gene>
    <name evidence="10" type="ORF">ACFQZJ_03000</name>
</gene>
<protein>
    <submittedName>
        <fullName evidence="10">Cytochrome-c peroxidase</fullName>
    </submittedName>
</protein>
<dbReference type="PANTHER" id="PTHR30600">
    <property type="entry name" value="CYTOCHROME C PEROXIDASE-RELATED"/>
    <property type="match status" value="1"/>
</dbReference>
<dbReference type="SUPFAM" id="SSF46626">
    <property type="entry name" value="Cytochrome c"/>
    <property type="match status" value="2"/>
</dbReference>
<evidence type="ECO:0000313" key="10">
    <source>
        <dbReference type="EMBL" id="MFD0796414.1"/>
    </source>
</evidence>
<keyword evidence="2 7" id="KW-0349">Heme</keyword>
<evidence type="ECO:0000256" key="5">
    <source>
        <dbReference type="ARBA" id="ARBA00023002"/>
    </source>
</evidence>
<dbReference type="PANTHER" id="PTHR30600:SF10">
    <property type="entry name" value="BLL6722 PROTEIN"/>
    <property type="match status" value="1"/>
</dbReference>
<dbReference type="InterPro" id="IPR051395">
    <property type="entry name" value="Cytochrome_c_Peroxidase/MauG"/>
</dbReference>
<evidence type="ECO:0000256" key="7">
    <source>
        <dbReference type="PROSITE-ProRule" id="PRU00433"/>
    </source>
</evidence>